<organism evidence="1 2">
    <name type="scientific">Coprinellus micaceus</name>
    <name type="common">Glistening ink-cap mushroom</name>
    <name type="synonym">Coprinus micaceus</name>
    <dbReference type="NCBI Taxonomy" id="71717"/>
    <lineage>
        <taxon>Eukaryota</taxon>
        <taxon>Fungi</taxon>
        <taxon>Dikarya</taxon>
        <taxon>Basidiomycota</taxon>
        <taxon>Agaricomycotina</taxon>
        <taxon>Agaricomycetes</taxon>
        <taxon>Agaricomycetidae</taxon>
        <taxon>Agaricales</taxon>
        <taxon>Agaricineae</taxon>
        <taxon>Psathyrellaceae</taxon>
        <taxon>Coprinellus</taxon>
    </lineage>
</organism>
<comment type="caution">
    <text evidence="1">The sequence shown here is derived from an EMBL/GenBank/DDBJ whole genome shotgun (WGS) entry which is preliminary data.</text>
</comment>
<dbReference type="STRING" id="71717.A0A4Y7S5M6"/>
<evidence type="ECO:0008006" key="3">
    <source>
        <dbReference type="Google" id="ProtNLM"/>
    </source>
</evidence>
<evidence type="ECO:0000313" key="1">
    <source>
        <dbReference type="EMBL" id="TEB16658.1"/>
    </source>
</evidence>
<proteinExistence type="predicted"/>
<evidence type="ECO:0000313" key="2">
    <source>
        <dbReference type="Proteomes" id="UP000298030"/>
    </source>
</evidence>
<dbReference type="OrthoDB" id="5596707at2759"/>
<dbReference type="AlphaFoldDB" id="A0A4Y7S5M6"/>
<sequence>MPGHKERRAPTFDGTGPNLQQFFRDFETLAVLCGVLRERWAKTTLEYARAEDYNLWKDIISETGTAWTQFKVKVSEFYAGANTDRKHTITDLERLCEKTSDKSRLSGAEFSEFYRRFYIIASYLKSKDRMSNREASRHLISAFSPDIRRRVRAQLRAEDSTHHPDDPWTAAKVVDAARIVLASSSDDFDGDTP</sequence>
<keyword evidence="2" id="KW-1185">Reference proteome</keyword>
<dbReference type="Proteomes" id="UP000298030">
    <property type="component" value="Unassembled WGS sequence"/>
</dbReference>
<accession>A0A4Y7S5M6</accession>
<gene>
    <name evidence="1" type="ORF">FA13DRAFT_1804567</name>
</gene>
<protein>
    <recommendedName>
        <fullName evidence="3">Retrotransposon gag domain-containing protein</fullName>
    </recommendedName>
</protein>
<dbReference type="EMBL" id="QPFP01000322">
    <property type="protein sequence ID" value="TEB16658.1"/>
    <property type="molecule type" value="Genomic_DNA"/>
</dbReference>
<name>A0A4Y7S5M6_COPMI</name>
<reference evidence="1 2" key="1">
    <citation type="journal article" date="2019" name="Nat. Ecol. Evol.">
        <title>Megaphylogeny resolves global patterns of mushroom evolution.</title>
        <authorList>
            <person name="Varga T."/>
            <person name="Krizsan K."/>
            <person name="Foldi C."/>
            <person name="Dima B."/>
            <person name="Sanchez-Garcia M."/>
            <person name="Sanchez-Ramirez S."/>
            <person name="Szollosi G.J."/>
            <person name="Szarkandi J.G."/>
            <person name="Papp V."/>
            <person name="Albert L."/>
            <person name="Andreopoulos W."/>
            <person name="Angelini C."/>
            <person name="Antonin V."/>
            <person name="Barry K.W."/>
            <person name="Bougher N.L."/>
            <person name="Buchanan P."/>
            <person name="Buyck B."/>
            <person name="Bense V."/>
            <person name="Catcheside P."/>
            <person name="Chovatia M."/>
            <person name="Cooper J."/>
            <person name="Damon W."/>
            <person name="Desjardin D."/>
            <person name="Finy P."/>
            <person name="Geml J."/>
            <person name="Haridas S."/>
            <person name="Hughes K."/>
            <person name="Justo A."/>
            <person name="Karasinski D."/>
            <person name="Kautmanova I."/>
            <person name="Kiss B."/>
            <person name="Kocsube S."/>
            <person name="Kotiranta H."/>
            <person name="LaButti K.M."/>
            <person name="Lechner B.E."/>
            <person name="Liimatainen K."/>
            <person name="Lipzen A."/>
            <person name="Lukacs Z."/>
            <person name="Mihaltcheva S."/>
            <person name="Morgado L.N."/>
            <person name="Niskanen T."/>
            <person name="Noordeloos M.E."/>
            <person name="Ohm R.A."/>
            <person name="Ortiz-Santana B."/>
            <person name="Ovrebo C."/>
            <person name="Racz N."/>
            <person name="Riley R."/>
            <person name="Savchenko A."/>
            <person name="Shiryaev A."/>
            <person name="Soop K."/>
            <person name="Spirin V."/>
            <person name="Szebenyi C."/>
            <person name="Tomsovsky M."/>
            <person name="Tulloss R.E."/>
            <person name="Uehling J."/>
            <person name="Grigoriev I.V."/>
            <person name="Vagvolgyi C."/>
            <person name="Papp T."/>
            <person name="Martin F.M."/>
            <person name="Miettinen O."/>
            <person name="Hibbett D.S."/>
            <person name="Nagy L.G."/>
        </authorList>
    </citation>
    <scope>NUCLEOTIDE SEQUENCE [LARGE SCALE GENOMIC DNA]</scope>
    <source>
        <strain evidence="1 2">FP101781</strain>
    </source>
</reference>